<reference evidence="1" key="1">
    <citation type="journal article" date="2021" name="Proc. Natl. Acad. Sci. U.S.A.">
        <title>A Catalog of Tens of Thousands of Viruses from Human Metagenomes Reveals Hidden Associations with Chronic Diseases.</title>
        <authorList>
            <person name="Tisza M.J."/>
            <person name="Buck C.B."/>
        </authorList>
    </citation>
    <scope>NUCLEOTIDE SEQUENCE</scope>
    <source>
        <strain evidence="1">Ctoyw14</strain>
    </source>
</reference>
<protein>
    <submittedName>
        <fullName evidence="1">Uncharacterized protein</fullName>
    </submittedName>
</protein>
<proteinExistence type="predicted"/>
<name>A0A8S5LVK7_9CAUD</name>
<organism evidence="1">
    <name type="scientific">Podoviridae sp. ctoyw14</name>
    <dbReference type="NCBI Taxonomy" id="2826578"/>
    <lineage>
        <taxon>Viruses</taxon>
        <taxon>Duplodnaviria</taxon>
        <taxon>Heunggongvirae</taxon>
        <taxon>Uroviricota</taxon>
        <taxon>Caudoviricetes</taxon>
    </lineage>
</organism>
<accession>A0A8S5LVK7</accession>
<sequence length="824" mass="89864">MFTEKWPYTNFHELNLDWILDTLKKQDAAIADFISLNSITYANPLQWDITRQYPKNQVVLDTNGDGYLSVQPVPVGVEIDNTDYWTKIGNFSELWSTVKLAITAADEGLKTTASADRASGDLVWLNNTLYVCTTAITRGTEYGTNNTTKTTIDARLANLAQAVKTLQDNITDINTTLPNKIDKDTSGDLAQTVSGAMTVNVTGDLSFNTDSNINLQQNGVTLLGVQHREISLSSIGRVAPISFFGVPQFKRLEPVNIDDNYAYVTMRTGDDNKDTNFLVSRTGKIPGGIKPSPRSIEEFQDLKKDGTDDITDTLNTYTKQFPLFIPVGIYQISAPVQLKHSLYGASASRDPARGSSDTILQYTGNPTAFGSLGVLTVSGNDVDGNVVIGNLDIICNGMIGGIVYTTDVYTDNYIYNVSIGGVKSYGVYLQPSTSQLSRYCYMDNVTVWGFSDVHPAERVAGNVAFYWGDKSPDCDCNNLLAMVCQTGFDCRTNVFGCNWISYNGIPSGGTGGADANTWWESTCGLKITNNDVHINNLYLDTCRRGIIFDGPGKAAAYITNLIYTVNDDTATTGEGNAALALIGTSPSPQLTVDGGVINRSAKVSTTAQTIGQYPVTAMVCKINNAYIYTKREYIFSGNSQYICKAGEHRCIDLAITDQTQYTVDGQSETGDPEQYKAFAYIPLPSGSNTSQGCIRICDRNNIDYTVFISNNPESGSLFAISAFDNRKLNQAIYGATAGAGRTVTWDVVTNLDKLYYVNDGAAIILYFKRPASYGVTVQVSGFTPGNSPVILDRIRNMDGTPMDFPRWSNHDGMTAIKVLRPNIS</sequence>
<dbReference type="EMBL" id="BK014751">
    <property type="protein sequence ID" value="DAD74065.1"/>
    <property type="molecule type" value="Genomic_DNA"/>
</dbReference>
<evidence type="ECO:0000313" key="1">
    <source>
        <dbReference type="EMBL" id="DAD74065.1"/>
    </source>
</evidence>